<organism evidence="4 5">
    <name type="scientific">Pseudochelatococcus contaminans</name>
    <dbReference type="NCBI Taxonomy" id="1538103"/>
    <lineage>
        <taxon>Bacteria</taxon>
        <taxon>Pseudomonadati</taxon>
        <taxon>Pseudomonadota</taxon>
        <taxon>Alphaproteobacteria</taxon>
        <taxon>Hyphomicrobiales</taxon>
        <taxon>Chelatococcaceae</taxon>
        <taxon>Pseudochelatococcus</taxon>
    </lineage>
</organism>
<dbReference type="InterPro" id="IPR044151">
    <property type="entry name" value="ALDH_KGSADH"/>
</dbReference>
<evidence type="ECO:0000256" key="2">
    <source>
        <dbReference type="SAM" id="MobiDB-lite"/>
    </source>
</evidence>
<dbReference type="EC" id="1.2.1.4" evidence="4"/>
<feature type="region of interest" description="Disordered" evidence="2">
    <location>
        <begin position="1"/>
        <end position="22"/>
    </location>
</feature>
<dbReference type="PANTHER" id="PTHR43353:SF3">
    <property type="entry name" value="ALDEHYDE DEHYDROGENASE-RELATED"/>
    <property type="match status" value="1"/>
</dbReference>
<accession>A0A7W5Z739</accession>
<evidence type="ECO:0000313" key="5">
    <source>
        <dbReference type="Proteomes" id="UP000537592"/>
    </source>
</evidence>
<reference evidence="4 5" key="1">
    <citation type="submission" date="2020-08" db="EMBL/GenBank/DDBJ databases">
        <title>Genomic Encyclopedia of Type Strains, Phase IV (KMG-IV): sequencing the most valuable type-strain genomes for metagenomic binning, comparative biology and taxonomic classification.</title>
        <authorList>
            <person name="Goeker M."/>
        </authorList>
    </citation>
    <scope>NUCLEOTIDE SEQUENCE [LARGE SCALE GENOMIC DNA]</scope>
    <source>
        <strain evidence="4 5">DSM 28760</strain>
    </source>
</reference>
<proteinExistence type="predicted"/>
<dbReference type="InterPro" id="IPR015590">
    <property type="entry name" value="Aldehyde_DH_dom"/>
</dbReference>
<protein>
    <submittedName>
        <fullName evidence="4">NADP-dependent aldehyde dehydrogenase</fullName>
        <ecNumber evidence="4">1.2.1.4</ecNumber>
    </submittedName>
</protein>
<dbReference type="InterPro" id="IPR016163">
    <property type="entry name" value="Ald_DH_C"/>
</dbReference>
<dbReference type="RefSeq" id="WP_210281765.1">
    <property type="nucleotide sequence ID" value="NZ_JACICC010000011.1"/>
</dbReference>
<evidence type="ECO:0000313" key="4">
    <source>
        <dbReference type="EMBL" id="MBB3811080.1"/>
    </source>
</evidence>
<dbReference type="InterPro" id="IPR050740">
    <property type="entry name" value="Aldehyde_DH_Superfamily"/>
</dbReference>
<comment type="caution">
    <text evidence="4">The sequence shown here is derived from an EMBL/GenBank/DDBJ whole genome shotgun (WGS) entry which is preliminary data.</text>
</comment>
<dbReference type="Pfam" id="PF00171">
    <property type="entry name" value="Aldedh"/>
    <property type="match status" value="1"/>
</dbReference>
<dbReference type="GO" id="GO:0033721">
    <property type="term" value="F:aldehyde dehydrogenase (NADP+) activity"/>
    <property type="evidence" value="ECO:0007669"/>
    <property type="project" value="UniProtKB-EC"/>
</dbReference>
<keyword evidence="5" id="KW-1185">Reference proteome</keyword>
<dbReference type="InterPro" id="IPR016162">
    <property type="entry name" value="Ald_DH_N"/>
</dbReference>
<feature type="domain" description="Aldehyde dehydrogenase" evidence="3">
    <location>
        <begin position="10"/>
        <end position="440"/>
    </location>
</feature>
<dbReference type="Gene3D" id="3.40.605.10">
    <property type="entry name" value="Aldehyde Dehydrogenase, Chain A, domain 1"/>
    <property type="match status" value="1"/>
</dbReference>
<name>A0A7W5Z739_9HYPH</name>
<dbReference type="Proteomes" id="UP000537592">
    <property type="component" value="Unassembled WGS sequence"/>
</dbReference>
<gene>
    <name evidence="4" type="ORF">FHS81_003192</name>
</gene>
<keyword evidence="1 4" id="KW-0560">Oxidoreductase</keyword>
<dbReference type="PANTHER" id="PTHR43353">
    <property type="entry name" value="SUCCINATE-SEMIALDEHYDE DEHYDROGENASE, MITOCHONDRIAL"/>
    <property type="match status" value="1"/>
</dbReference>
<evidence type="ECO:0000256" key="1">
    <source>
        <dbReference type="ARBA" id="ARBA00023002"/>
    </source>
</evidence>
<dbReference type="AlphaFoldDB" id="A0A7W5Z739"/>
<dbReference type="EMBL" id="JACICC010000011">
    <property type="protein sequence ID" value="MBB3811080.1"/>
    <property type="molecule type" value="Genomic_DNA"/>
</dbReference>
<dbReference type="SUPFAM" id="SSF53720">
    <property type="entry name" value="ALDH-like"/>
    <property type="match status" value="1"/>
</dbReference>
<sequence>MPNSAEGEHRKQMSHVESTTTDRLEEILSSADNAAAELRRKNRTTLAGYLTTVADALDATADVLVPIGQRETNLPEGRLRGELKRTTFQLRLFAETVLDGRYLDARIDHADPEWPMGAPRPDLRRTHVPLGPVAVFSASNFPFAFSVAGGDTASALAGGNPVIVKAHSGHLELSRETARVVTEALASVDAPKGTFSVVFGTDVGRALVQDRRIKAVGFTGSIAGGRALFDLAQARPDPIPFYGELGSNNPVFVTKAADAARGDAIAQEFIASFTLGAGQFCTKPGTILVPQGSRIHAALSAAKLPDGVALLNERIRDGYIQALRDLQANGAEPLNAGLDPYGNLPSPTLSIVSAAEVLANPENLLQETFGPASLVVEYDDEQQLVKLASVFEGQLTASIQAESNDDVTDLIDVLVTKTGRLLWNQWPTGVSVTYAQQHGGPYPASTASGSTSVGTAAISRFLRPIAFQGFPEKLLPAELRDNTVDPVFRLVDGK</sequence>
<feature type="compositionally biased region" description="Basic and acidic residues" evidence="2">
    <location>
        <begin position="1"/>
        <end position="11"/>
    </location>
</feature>
<dbReference type="InterPro" id="IPR016161">
    <property type="entry name" value="Ald_DH/histidinol_DH"/>
</dbReference>
<dbReference type="CDD" id="cd07129">
    <property type="entry name" value="ALDH_KGSADH"/>
    <property type="match status" value="1"/>
</dbReference>
<dbReference type="Gene3D" id="3.40.309.10">
    <property type="entry name" value="Aldehyde Dehydrogenase, Chain A, domain 2"/>
    <property type="match status" value="1"/>
</dbReference>
<evidence type="ECO:0000259" key="3">
    <source>
        <dbReference type="Pfam" id="PF00171"/>
    </source>
</evidence>